<protein>
    <submittedName>
        <fullName evidence="1">Uncharacterized protein</fullName>
    </submittedName>
</protein>
<accession>H1VL22</accession>
<proteinExistence type="predicted"/>
<reference evidence="2" key="1">
    <citation type="journal article" date="2012" name="Nat. Genet.">
        <title>Lifestyle transitions in plant pathogenic Colletotrichum fungi deciphered by genome and transcriptome analyses.</title>
        <authorList>
            <person name="O'Connell R.J."/>
            <person name="Thon M.R."/>
            <person name="Hacquard S."/>
            <person name="Amyotte S.G."/>
            <person name="Kleemann J."/>
            <person name="Torres M.F."/>
            <person name="Damm U."/>
            <person name="Buiate E.A."/>
            <person name="Epstein L."/>
            <person name="Alkan N."/>
            <person name="Altmueller J."/>
            <person name="Alvarado-Balderrama L."/>
            <person name="Bauser C.A."/>
            <person name="Becker C."/>
            <person name="Birren B.W."/>
            <person name="Chen Z."/>
            <person name="Choi J."/>
            <person name="Crouch J.A."/>
            <person name="Duvick J.P."/>
            <person name="Farman M.A."/>
            <person name="Gan P."/>
            <person name="Heiman D."/>
            <person name="Henrissat B."/>
            <person name="Howard R.J."/>
            <person name="Kabbage M."/>
            <person name="Koch C."/>
            <person name="Kracher B."/>
            <person name="Kubo Y."/>
            <person name="Law A.D."/>
            <person name="Lebrun M.-H."/>
            <person name="Lee Y.-H."/>
            <person name="Miyara I."/>
            <person name="Moore N."/>
            <person name="Neumann U."/>
            <person name="Nordstroem K."/>
            <person name="Panaccione D.G."/>
            <person name="Panstruga R."/>
            <person name="Place M."/>
            <person name="Proctor R.H."/>
            <person name="Prusky D."/>
            <person name="Rech G."/>
            <person name="Reinhardt R."/>
            <person name="Rollins J.A."/>
            <person name="Rounsley S."/>
            <person name="Schardl C.L."/>
            <person name="Schwartz D.C."/>
            <person name="Shenoy N."/>
            <person name="Shirasu K."/>
            <person name="Sikhakolli U.R."/>
            <person name="Stueber K."/>
            <person name="Sukno S.A."/>
            <person name="Sweigard J.A."/>
            <person name="Takano Y."/>
            <person name="Takahara H."/>
            <person name="Trail F."/>
            <person name="van der Does H.C."/>
            <person name="Voll L.M."/>
            <person name="Will I."/>
            <person name="Young S."/>
            <person name="Zeng Q."/>
            <person name="Zhang J."/>
            <person name="Zhou S."/>
            <person name="Dickman M.B."/>
            <person name="Schulze-Lefert P."/>
            <person name="Ver Loren van Themaat E."/>
            <person name="Ma L.-J."/>
            <person name="Vaillancourt L.J."/>
        </authorList>
    </citation>
    <scope>NUCLEOTIDE SEQUENCE [LARGE SCALE GENOMIC DNA]</scope>
    <source>
        <strain evidence="2">IMI 349063</strain>
    </source>
</reference>
<dbReference type="EMBL" id="CACQ02004387">
    <property type="protein sequence ID" value="CCF40925.1"/>
    <property type="molecule type" value="Genomic_DNA"/>
</dbReference>
<name>H1VL22_COLHI</name>
<evidence type="ECO:0000313" key="1">
    <source>
        <dbReference type="EMBL" id="CCF40925.1"/>
    </source>
</evidence>
<dbReference type="Proteomes" id="UP000007174">
    <property type="component" value="Unassembled WGS sequence"/>
</dbReference>
<organism evidence="1 2">
    <name type="scientific">Colletotrichum higginsianum (strain IMI 349063)</name>
    <name type="common">Crucifer anthracnose fungus</name>
    <dbReference type="NCBI Taxonomy" id="759273"/>
    <lineage>
        <taxon>Eukaryota</taxon>
        <taxon>Fungi</taxon>
        <taxon>Dikarya</taxon>
        <taxon>Ascomycota</taxon>
        <taxon>Pezizomycotina</taxon>
        <taxon>Sordariomycetes</taxon>
        <taxon>Hypocreomycetidae</taxon>
        <taxon>Glomerellales</taxon>
        <taxon>Glomerellaceae</taxon>
        <taxon>Colletotrichum</taxon>
        <taxon>Colletotrichum destructivum species complex</taxon>
    </lineage>
</organism>
<dbReference type="HOGENOM" id="CLU_2855818_0_0_1"/>
<gene>
    <name evidence="1" type="ORF">CH063_11363</name>
</gene>
<dbReference type="AlphaFoldDB" id="H1VL22"/>
<sequence>IQWRGWDRWISLVPLKSALSSGCLTDECRRRHICAVGEGNSNHSPVFGTKTWMTAQDDNETGVDH</sequence>
<feature type="non-terminal residue" evidence="1">
    <location>
        <position position="1"/>
    </location>
</feature>
<evidence type="ECO:0000313" key="2">
    <source>
        <dbReference type="Proteomes" id="UP000007174"/>
    </source>
</evidence>